<dbReference type="Pfam" id="PF00098">
    <property type="entry name" value="zf-CCHC"/>
    <property type="match status" value="1"/>
</dbReference>
<accession>A0AAE1KDF5</accession>
<keyword evidence="1" id="KW-0863">Zinc-finger</keyword>
<dbReference type="EMBL" id="JAWQEG010002912">
    <property type="protein sequence ID" value="KAK3868975.1"/>
    <property type="molecule type" value="Genomic_DNA"/>
</dbReference>
<feature type="compositionally biased region" description="Polar residues" evidence="2">
    <location>
        <begin position="296"/>
        <end position="315"/>
    </location>
</feature>
<dbReference type="SMART" id="SM00343">
    <property type="entry name" value="ZnF_C2HC"/>
    <property type="match status" value="1"/>
</dbReference>
<name>A0AAE1KDF5_PETCI</name>
<evidence type="ECO:0000313" key="4">
    <source>
        <dbReference type="EMBL" id="KAK3868975.1"/>
    </source>
</evidence>
<reference evidence="4" key="1">
    <citation type="submission" date="2023-10" db="EMBL/GenBank/DDBJ databases">
        <title>Genome assemblies of two species of porcelain crab, Petrolisthes cinctipes and Petrolisthes manimaculis (Anomura: Porcellanidae).</title>
        <authorList>
            <person name="Angst P."/>
        </authorList>
    </citation>
    <scope>NUCLEOTIDE SEQUENCE</scope>
    <source>
        <strain evidence="4">PB745_01</strain>
        <tissue evidence="4">Gill</tissue>
    </source>
</reference>
<dbReference type="GO" id="GO:0008270">
    <property type="term" value="F:zinc ion binding"/>
    <property type="evidence" value="ECO:0007669"/>
    <property type="project" value="UniProtKB-KW"/>
</dbReference>
<dbReference type="Gene3D" id="4.10.60.10">
    <property type="entry name" value="Zinc finger, CCHC-type"/>
    <property type="match status" value="1"/>
</dbReference>
<keyword evidence="1" id="KW-0479">Metal-binding</keyword>
<organism evidence="4 5">
    <name type="scientific">Petrolisthes cinctipes</name>
    <name type="common">Flat porcelain crab</name>
    <dbReference type="NCBI Taxonomy" id="88211"/>
    <lineage>
        <taxon>Eukaryota</taxon>
        <taxon>Metazoa</taxon>
        <taxon>Ecdysozoa</taxon>
        <taxon>Arthropoda</taxon>
        <taxon>Crustacea</taxon>
        <taxon>Multicrustacea</taxon>
        <taxon>Malacostraca</taxon>
        <taxon>Eumalacostraca</taxon>
        <taxon>Eucarida</taxon>
        <taxon>Decapoda</taxon>
        <taxon>Pleocyemata</taxon>
        <taxon>Anomura</taxon>
        <taxon>Galatheoidea</taxon>
        <taxon>Porcellanidae</taxon>
        <taxon>Petrolisthes</taxon>
    </lineage>
</organism>
<dbReference type="AlphaFoldDB" id="A0AAE1KDF5"/>
<sequence>MSNPSASVVSNQQLFDLITDKFRNDYSKITGLLHYCGGTARHPDHPNLACETSAKDWLKDIDAKTKRNWNDEGRIELAEQYLLGQAKTDFRIIIVELKTNATWANVKTQMLDIFPKGPTFNALMKNLGEATRETGETLLYYYIRLHEMANELSKKKAAHSQAFQDMFLLRFYNALPPLFQNNITSDEMADGKKLLRKAMKLASTYPASMLRDEDVSKERATTERVHVVATPPQGATANQVSPNRQWKDSRTCFVCKKPGHIARNCYKRQNNSNWQAQQAQRRYDQDWGWPTQNTGRWNSQGQYNQGNRFQSNRPQCGNCGK</sequence>
<dbReference type="GO" id="GO:0003676">
    <property type="term" value="F:nucleic acid binding"/>
    <property type="evidence" value="ECO:0007669"/>
    <property type="project" value="InterPro"/>
</dbReference>
<evidence type="ECO:0000259" key="3">
    <source>
        <dbReference type="PROSITE" id="PS50158"/>
    </source>
</evidence>
<comment type="caution">
    <text evidence="4">The sequence shown here is derived from an EMBL/GenBank/DDBJ whole genome shotgun (WGS) entry which is preliminary data.</text>
</comment>
<dbReference type="InterPro" id="IPR001878">
    <property type="entry name" value="Znf_CCHC"/>
</dbReference>
<feature type="region of interest" description="Disordered" evidence="2">
    <location>
        <begin position="296"/>
        <end position="321"/>
    </location>
</feature>
<keyword evidence="1" id="KW-0862">Zinc</keyword>
<evidence type="ECO:0000256" key="1">
    <source>
        <dbReference type="PROSITE-ProRule" id="PRU00047"/>
    </source>
</evidence>
<proteinExistence type="predicted"/>
<dbReference type="SUPFAM" id="SSF57756">
    <property type="entry name" value="Retrovirus zinc finger-like domains"/>
    <property type="match status" value="1"/>
</dbReference>
<keyword evidence="5" id="KW-1185">Reference proteome</keyword>
<dbReference type="Proteomes" id="UP001286313">
    <property type="component" value="Unassembled WGS sequence"/>
</dbReference>
<dbReference type="InterPro" id="IPR036875">
    <property type="entry name" value="Znf_CCHC_sf"/>
</dbReference>
<evidence type="ECO:0000256" key="2">
    <source>
        <dbReference type="SAM" id="MobiDB-lite"/>
    </source>
</evidence>
<feature type="domain" description="CCHC-type" evidence="3">
    <location>
        <begin position="252"/>
        <end position="265"/>
    </location>
</feature>
<dbReference type="PROSITE" id="PS50158">
    <property type="entry name" value="ZF_CCHC"/>
    <property type="match status" value="1"/>
</dbReference>
<evidence type="ECO:0000313" key="5">
    <source>
        <dbReference type="Proteomes" id="UP001286313"/>
    </source>
</evidence>
<protein>
    <recommendedName>
        <fullName evidence="3">CCHC-type domain-containing protein</fullName>
    </recommendedName>
</protein>
<gene>
    <name evidence="4" type="ORF">Pcinc_025682</name>
</gene>